<evidence type="ECO:0000313" key="1">
    <source>
        <dbReference type="EMBL" id="KIK78322.1"/>
    </source>
</evidence>
<dbReference type="EMBL" id="KN826629">
    <property type="protein sequence ID" value="KIK78322.1"/>
    <property type="molecule type" value="Genomic_DNA"/>
</dbReference>
<dbReference type="InParanoid" id="A0A0D0C597"/>
<keyword evidence="2" id="KW-1185">Reference proteome</keyword>
<gene>
    <name evidence="1" type="ORF">PAXRUDRAFT_164280</name>
</gene>
<sequence length="130" mass="14313">LKSKKLQVDPDIFDRILDQISDHPIFSSGMSQNCQLPVAIQLVIFLNCAGYCGNVVSSDDISQWAGVGMGYVTNCTNHVMVDIPDQHDDFVIFPSLDSQDVEDARSHVEAQVCPEWRNGIFTADGSTLPL</sequence>
<dbReference type="HOGENOM" id="CLU_018552_1_3_1"/>
<name>A0A0D0C597_9AGAM</name>
<dbReference type="Proteomes" id="UP000054538">
    <property type="component" value="Unassembled WGS sequence"/>
</dbReference>
<accession>A0A0D0C597</accession>
<reference evidence="2" key="2">
    <citation type="submission" date="2015-01" db="EMBL/GenBank/DDBJ databases">
        <title>Evolutionary Origins and Diversification of the Mycorrhizal Mutualists.</title>
        <authorList>
            <consortium name="DOE Joint Genome Institute"/>
            <consortium name="Mycorrhizal Genomics Consortium"/>
            <person name="Kohler A."/>
            <person name="Kuo A."/>
            <person name="Nagy L.G."/>
            <person name="Floudas D."/>
            <person name="Copeland A."/>
            <person name="Barry K.W."/>
            <person name="Cichocki N."/>
            <person name="Veneault-Fourrey C."/>
            <person name="LaButti K."/>
            <person name="Lindquist E.A."/>
            <person name="Lipzen A."/>
            <person name="Lundell T."/>
            <person name="Morin E."/>
            <person name="Murat C."/>
            <person name="Riley R."/>
            <person name="Ohm R."/>
            <person name="Sun H."/>
            <person name="Tunlid A."/>
            <person name="Henrissat B."/>
            <person name="Grigoriev I.V."/>
            <person name="Hibbett D.S."/>
            <person name="Martin F."/>
        </authorList>
    </citation>
    <scope>NUCLEOTIDE SEQUENCE [LARGE SCALE GENOMIC DNA]</scope>
    <source>
        <strain evidence="2">Ve08.2h10</strain>
    </source>
</reference>
<organism evidence="1 2">
    <name type="scientific">Paxillus rubicundulus Ve08.2h10</name>
    <dbReference type="NCBI Taxonomy" id="930991"/>
    <lineage>
        <taxon>Eukaryota</taxon>
        <taxon>Fungi</taxon>
        <taxon>Dikarya</taxon>
        <taxon>Basidiomycota</taxon>
        <taxon>Agaricomycotina</taxon>
        <taxon>Agaricomycetes</taxon>
        <taxon>Agaricomycetidae</taxon>
        <taxon>Boletales</taxon>
        <taxon>Paxilineae</taxon>
        <taxon>Paxillaceae</taxon>
        <taxon>Paxillus</taxon>
    </lineage>
</organism>
<feature type="non-terminal residue" evidence="1">
    <location>
        <position position="1"/>
    </location>
</feature>
<evidence type="ECO:0000313" key="2">
    <source>
        <dbReference type="Proteomes" id="UP000054538"/>
    </source>
</evidence>
<proteinExistence type="predicted"/>
<dbReference type="AlphaFoldDB" id="A0A0D0C597"/>
<reference evidence="1 2" key="1">
    <citation type="submission" date="2014-04" db="EMBL/GenBank/DDBJ databases">
        <authorList>
            <consortium name="DOE Joint Genome Institute"/>
            <person name="Kuo A."/>
            <person name="Kohler A."/>
            <person name="Jargeat P."/>
            <person name="Nagy L.G."/>
            <person name="Floudas D."/>
            <person name="Copeland A."/>
            <person name="Barry K.W."/>
            <person name="Cichocki N."/>
            <person name="Veneault-Fourrey C."/>
            <person name="LaButti K."/>
            <person name="Lindquist E.A."/>
            <person name="Lipzen A."/>
            <person name="Lundell T."/>
            <person name="Morin E."/>
            <person name="Murat C."/>
            <person name="Sun H."/>
            <person name="Tunlid A."/>
            <person name="Henrissat B."/>
            <person name="Grigoriev I.V."/>
            <person name="Hibbett D.S."/>
            <person name="Martin F."/>
            <person name="Nordberg H.P."/>
            <person name="Cantor M.N."/>
            <person name="Hua S.X."/>
        </authorList>
    </citation>
    <scope>NUCLEOTIDE SEQUENCE [LARGE SCALE GENOMIC DNA]</scope>
    <source>
        <strain evidence="1 2">Ve08.2h10</strain>
    </source>
</reference>
<protein>
    <submittedName>
        <fullName evidence="1">Uncharacterized protein</fullName>
    </submittedName>
</protein>